<dbReference type="PANTHER" id="PTHR44216:SF3">
    <property type="entry name" value="PROTEIN O-MANNOSYL-TRANSFERASE TMTC2"/>
    <property type="match status" value="1"/>
</dbReference>
<evidence type="ECO:0000313" key="3">
    <source>
        <dbReference type="Proteomes" id="UP001431783"/>
    </source>
</evidence>
<comment type="caution">
    <text evidence="2">The sequence shown here is derived from an EMBL/GenBank/DDBJ whole genome shotgun (WGS) entry which is preliminary data.</text>
</comment>
<evidence type="ECO:0000313" key="2">
    <source>
        <dbReference type="EMBL" id="KAK9870911.1"/>
    </source>
</evidence>
<feature type="transmembrane region" description="Helical" evidence="1">
    <location>
        <begin position="12"/>
        <end position="35"/>
    </location>
</feature>
<dbReference type="GO" id="GO:0035269">
    <property type="term" value="P:protein O-linked glycosylation via mannose"/>
    <property type="evidence" value="ECO:0007669"/>
    <property type="project" value="TreeGrafter"/>
</dbReference>
<proteinExistence type="predicted"/>
<dbReference type="EMBL" id="JARQZJ010000004">
    <property type="protein sequence ID" value="KAK9870911.1"/>
    <property type="molecule type" value="Genomic_DNA"/>
</dbReference>
<dbReference type="PANTHER" id="PTHR44216">
    <property type="entry name" value="PROTEIN O-MANNOSYL-TRANSFERASE TMTC2"/>
    <property type="match status" value="1"/>
</dbReference>
<reference evidence="2 3" key="1">
    <citation type="submission" date="2023-03" db="EMBL/GenBank/DDBJ databases">
        <title>Genome insight into feeding habits of ladybird beetles.</title>
        <authorList>
            <person name="Li H.-S."/>
            <person name="Huang Y.-H."/>
            <person name="Pang H."/>
        </authorList>
    </citation>
    <scope>NUCLEOTIDE SEQUENCE [LARGE SCALE GENOMIC DNA]</scope>
    <source>
        <strain evidence="2">SYSU_2023b</strain>
        <tissue evidence="2">Whole body</tissue>
    </source>
</reference>
<keyword evidence="1" id="KW-1133">Transmembrane helix</keyword>
<keyword evidence="1" id="KW-0472">Membrane</keyword>
<dbReference type="InterPro" id="IPR052384">
    <property type="entry name" value="TMTC_O-mannosyltransferase"/>
</dbReference>
<dbReference type="Proteomes" id="UP001431783">
    <property type="component" value="Unassembled WGS sequence"/>
</dbReference>
<feature type="transmembrane region" description="Helical" evidence="1">
    <location>
        <begin position="262"/>
        <end position="279"/>
    </location>
</feature>
<organism evidence="2 3">
    <name type="scientific">Henosepilachna vigintioctopunctata</name>
    <dbReference type="NCBI Taxonomy" id="420089"/>
    <lineage>
        <taxon>Eukaryota</taxon>
        <taxon>Metazoa</taxon>
        <taxon>Ecdysozoa</taxon>
        <taxon>Arthropoda</taxon>
        <taxon>Hexapoda</taxon>
        <taxon>Insecta</taxon>
        <taxon>Pterygota</taxon>
        <taxon>Neoptera</taxon>
        <taxon>Endopterygota</taxon>
        <taxon>Coleoptera</taxon>
        <taxon>Polyphaga</taxon>
        <taxon>Cucujiformia</taxon>
        <taxon>Coccinelloidea</taxon>
        <taxon>Coccinellidae</taxon>
        <taxon>Epilachninae</taxon>
        <taxon>Epilachnini</taxon>
        <taxon>Henosepilachna</taxon>
    </lineage>
</organism>
<dbReference type="GO" id="GO:0005789">
    <property type="term" value="C:endoplasmic reticulum membrane"/>
    <property type="evidence" value="ECO:0007669"/>
    <property type="project" value="TreeGrafter"/>
</dbReference>
<sequence length="343" mass="38550">MTLPNADFTGFATRLATFMDSGSVVSCLVAFLLYYNTLEAGFVYDDRRAILGNPDILPRTHWTKLFYNDFWGTPLNDSGSHGSYRPLCVLTFRLNHFLGGLQPWGYHLVNILLHCSATVLLVKVSRRLLPKSKQGLGSAVTGLTFAAHPIHTEAVASVVGRADLAACNLYLMAFLAFSTHVKLRDNNRDETVDSIAKNSSHKPINSKYHKIVHSLHKNVTSCHWTRRCNREFRSDAHCVVQKVYVPRENDRTKQFDMIKFKTWIYLFVSVVLAAASMLSKETGITVVGICLAYDFVYSNASGKNSVVTKNIETNFLDRVFGAKNIDTYNQNPKNDMNRIQASI</sequence>
<protein>
    <submittedName>
        <fullName evidence="2">Uncharacterized protein</fullName>
    </submittedName>
</protein>
<name>A0AAW1TJ64_9CUCU</name>
<accession>A0AAW1TJ64</accession>
<dbReference type="AlphaFoldDB" id="A0AAW1TJ64"/>
<keyword evidence="1" id="KW-0812">Transmembrane</keyword>
<dbReference type="GO" id="GO:0000030">
    <property type="term" value="F:mannosyltransferase activity"/>
    <property type="evidence" value="ECO:0007669"/>
    <property type="project" value="TreeGrafter"/>
</dbReference>
<evidence type="ECO:0000256" key="1">
    <source>
        <dbReference type="SAM" id="Phobius"/>
    </source>
</evidence>
<gene>
    <name evidence="2" type="ORF">WA026_009871</name>
</gene>
<keyword evidence="3" id="KW-1185">Reference proteome</keyword>